<proteinExistence type="predicted"/>
<organism evidence="3 4">
    <name type="scientific">Sphaerobolus stellatus (strain SS14)</name>
    <dbReference type="NCBI Taxonomy" id="990650"/>
    <lineage>
        <taxon>Eukaryota</taxon>
        <taxon>Fungi</taxon>
        <taxon>Dikarya</taxon>
        <taxon>Basidiomycota</taxon>
        <taxon>Agaricomycotina</taxon>
        <taxon>Agaricomycetes</taxon>
        <taxon>Phallomycetidae</taxon>
        <taxon>Geastrales</taxon>
        <taxon>Sphaerobolaceae</taxon>
        <taxon>Sphaerobolus</taxon>
    </lineage>
</organism>
<dbReference type="Proteomes" id="UP000054279">
    <property type="component" value="Unassembled WGS sequence"/>
</dbReference>
<dbReference type="EMBL" id="KN837238">
    <property type="protein sequence ID" value="KIJ31715.1"/>
    <property type="molecule type" value="Genomic_DNA"/>
</dbReference>
<dbReference type="PANTHER" id="PTHR48081">
    <property type="entry name" value="AB HYDROLASE SUPERFAMILY PROTEIN C4A8.06C"/>
    <property type="match status" value="1"/>
</dbReference>
<dbReference type="Gene3D" id="3.40.50.1820">
    <property type="entry name" value="alpha/beta hydrolase"/>
    <property type="match status" value="1"/>
</dbReference>
<evidence type="ECO:0000256" key="1">
    <source>
        <dbReference type="ARBA" id="ARBA00022801"/>
    </source>
</evidence>
<keyword evidence="1" id="KW-0378">Hydrolase</keyword>
<dbReference type="GO" id="GO:0016787">
    <property type="term" value="F:hydrolase activity"/>
    <property type="evidence" value="ECO:0007669"/>
    <property type="project" value="UniProtKB-KW"/>
</dbReference>
<dbReference type="OrthoDB" id="2152029at2759"/>
<dbReference type="AlphaFoldDB" id="A0A0C9V2H9"/>
<dbReference type="InterPro" id="IPR050300">
    <property type="entry name" value="GDXG_lipolytic_enzyme"/>
</dbReference>
<keyword evidence="4" id="KW-1185">Reference proteome</keyword>
<gene>
    <name evidence="3" type="ORF">M422DRAFT_234500</name>
</gene>
<dbReference type="InterPro" id="IPR029058">
    <property type="entry name" value="AB_hydrolase_fold"/>
</dbReference>
<dbReference type="PANTHER" id="PTHR48081:SF31">
    <property type="entry name" value="STERYL ACETYL HYDROLASE MUG81-RELATED"/>
    <property type="match status" value="1"/>
</dbReference>
<evidence type="ECO:0000259" key="2">
    <source>
        <dbReference type="Pfam" id="PF07859"/>
    </source>
</evidence>
<accession>A0A0C9V2H9</accession>
<sequence>MTTTAVSPIMEKKLTALQTAGVFLNVARALLTGLFAAFTYPLTPSSVKQNGLVKEINRRITKKLAGISDPLQAQAVMPSGTKVYNDWMASEAAKRGLPTEPVTELFEDGGKLHWIGRKNAKKLILHFHSGGFALPFHAGHINIVDYFRQEIFRRSQIDVKMAFLQYTLLPHATYPTQFHQAITVINHILSSGISPSDIVLTGDSAGGMLAIEIISHILHSHPSMPPVEISTPFAGILLISPWVSLDIGGPSFTENSAKDIIDEDSLTGWSNMVREGTRQGGRTPESERNWLEAAKAPSEWWNGTAKVAKNVFLLYGEREVLKDGLVTFADNFKKGVKEEGVNVQVVEEKDGIHIATVVDAMRGFGINEITKVMAGWVHERITAS</sequence>
<evidence type="ECO:0000313" key="4">
    <source>
        <dbReference type="Proteomes" id="UP000054279"/>
    </source>
</evidence>
<dbReference type="HOGENOM" id="CLU_042179_3_0_1"/>
<evidence type="ECO:0000313" key="3">
    <source>
        <dbReference type="EMBL" id="KIJ31715.1"/>
    </source>
</evidence>
<name>A0A0C9V2H9_SPHS4</name>
<dbReference type="SUPFAM" id="SSF53474">
    <property type="entry name" value="alpha/beta-Hydrolases"/>
    <property type="match status" value="1"/>
</dbReference>
<dbReference type="InterPro" id="IPR013094">
    <property type="entry name" value="AB_hydrolase_3"/>
</dbReference>
<protein>
    <recommendedName>
        <fullName evidence="2">Alpha/beta hydrolase fold-3 domain-containing protein</fullName>
    </recommendedName>
</protein>
<reference evidence="3 4" key="1">
    <citation type="submission" date="2014-06" db="EMBL/GenBank/DDBJ databases">
        <title>Evolutionary Origins and Diversification of the Mycorrhizal Mutualists.</title>
        <authorList>
            <consortium name="DOE Joint Genome Institute"/>
            <consortium name="Mycorrhizal Genomics Consortium"/>
            <person name="Kohler A."/>
            <person name="Kuo A."/>
            <person name="Nagy L.G."/>
            <person name="Floudas D."/>
            <person name="Copeland A."/>
            <person name="Barry K.W."/>
            <person name="Cichocki N."/>
            <person name="Veneault-Fourrey C."/>
            <person name="LaButti K."/>
            <person name="Lindquist E.A."/>
            <person name="Lipzen A."/>
            <person name="Lundell T."/>
            <person name="Morin E."/>
            <person name="Murat C."/>
            <person name="Riley R."/>
            <person name="Ohm R."/>
            <person name="Sun H."/>
            <person name="Tunlid A."/>
            <person name="Henrissat B."/>
            <person name="Grigoriev I.V."/>
            <person name="Hibbett D.S."/>
            <person name="Martin F."/>
        </authorList>
    </citation>
    <scope>NUCLEOTIDE SEQUENCE [LARGE SCALE GENOMIC DNA]</scope>
    <source>
        <strain evidence="3 4">SS14</strain>
    </source>
</reference>
<dbReference type="Pfam" id="PF07859">
    <property type="entry name" value="Abhydrolase_3"/>
    <property type="match status" value="1"/>
</dbReference>
<feature type="domain" description="Alpha/beta hydrolase fold-3" evidence="2">
    <location>
        <begin position="124"/>
        <end position="354"/>
    </location>
</feature>